<reference evidence="10" key="1">
    <citation type="submission" date="2006-12" db="EMBL/GenBank/DDBJ databases">
        <title>Complete sequence of chromosome 1 of Verminephrobacter eiseniae EF01-2.</title>
        <authorList>
            <person name="Copeland A."/>
            <person name="Lucas S."/>
            <person name="Lapidus A."/>
            <person name="Barry K."/>
            <person name="Detter J.C."/>
            <person name="Glavina del Rio T."/>
            <person name="Dalin E."/>
            <person name="Tice H."/>
            <person name="Pitluck S."/>
            <person name="Chertkov O."/>
            <person name="Brettin T."/>
            <person name="Bruce D."/>
            <person name="Han C."/>
            <person name="Tapia R."/>
            <person name="Gilna P."/>
            <person name="Schmutz J."/>
            <person name="Larimer F."/>
            <person name="Land M."/>
            <person name="Hauser L."/>
            <person name="Kyrpides N."/>
            <person name="Kim E."/>
            <person name="Stahl D."/>
            <person name="Richardson P."/>
        </authorList>
    </citation>
    <scope>NUCLEOTIDE SEQUENCE [LARGE SCALE GENOMIC DNA]</scope>
    <source>
        <strain evidence="10">EF01-2</strain>
    </source>
</reference>
<keyword evidence="5 7" id="KW-1133">Transmembrane helix</keyword>
<dbReference type="Pfam" id="PF19300">
    <property type="entry name" value="BPD_transp_1_N"/>
    <property type="match status" value="1"/>
</dbReference>
<proteinExistence type="inferred from homology"/>
<dbReference type="Proteomes" id="UP000000374">
    <property type="component" value="Chromosome"/>
</dbReference>
<dbReference type="CDD" id="cd06261">
    <property type="entry name" value="TM_PBP2"/>
    <property type="match status" value="1"/>
</dbReference>
<keyword evidence="10" id="KW-1185">Reference proteome</keyword>
<dbReference type="GO" id="GO:0005886">
    <property type="term" value="C:plasma membrane"/>
    <property type="evidence" value="ECO:0007669"/>
    <property type="project" value="UniProtKB-SubCell"/>
</dbReference>
<evidence type="ECO:0000259" key="8">
    <source>
        <dbReference type="PROSITE" id="PS50928"/>
    </source>
</evidence>
<dbReference type="eggNOG" id="COG0601">
    <property type="taxonomic scope" value="Bacteria"/>
</dbReference>
<keyword evidence="4 7" id="KW-0812">Transmembrane</keyword>
<dbReference type="GO" id="GO:0055085">
    <property type="term" value="P:transmembrane transport"/>
    <property type="evidence" value="ECO:0007669"/>
    <property type="project" value="InterPro"/>
</dbReference>
<dbReference type="Gene3D" id="1.10.3720.10">
    <property type="entry name" value="MetI-like"/>
    <property type="match status" value="1"/>
</dbReference>
<feature type="transmembrane region" description="Helical" evidence="7">
    <location>
        <begin position="149"/>
        <end position="181"/>
    </location>
</feature>
<organism evidence="9 10">
    <name type="scientific">Verminephrobacter eiseniae (strain EF01-2)</name>
    <dbReference type="NCBI Taxonomy" id="391735"/>
    <lineage>
        <taxon>Bacteria</taxon>
        <taxon>Pseudomonadati</taxon>
        <taxon>Pseudomonadota</taxon>
        <taxon>Betaproteobacteria</taxon>
        <taxon>Burkholderiales</taxon>
        <taxon>Comamonadaceae</taxon>
        <taxon>Verminephrobacter</taxon>
    </lineage>
</organism>
<accession>A1WQT8</accession>
<keyword evidence="2 7" id="KW-0813">Transport</keyword>
<evidence type="ECO:0000256" key="5">
    <source>
        <dbReference type="ARBA" id="ARBA00022989"/>
    </source>
</evidence>
<evidence type="ECO:0000256" key="3">
    <source>
        <dbReference type="ARBA" id="ARBA00022475"/>
    </source>
</evidence>
<dbReference type="PROSITE" id="PS50928">
    <property type="entry name" value="ABC_TM1"/>
    <property type="match status" value="1"/>
</dbReference>
<evidence type="ECO:0000313" key="10">
    <source>
        <dbReference type="Proteomes" id="UP000000374"/>
    </source>
</evidence>
<comment type="subcellular location">
    <subcellularLocation>
        <location evidence="1 7">Cell membrane</location>
        <topology evidence="1 7">Multi-pass membrane protein</topology>
    </subcellularLocation>
</comment>
<dbReference type="KEGG" id="vei:Veis_4291"/>
<dbReference type="InterPro" id="IPR035906">
    <property type="entry name" value="MetI-like_sf"/>
</dbReference>
<evidence type="ECO:0000256" key="6">
    <source>
        <dbReference type="ARBA" id="ARBA00023136"/>
    </source>
</evidence>
<dbReference type="AlphaFoldDB" id="A1WQT8"/>
<dbReference type="SUPFAM" id="SSF161098">
    <property type="entry name" value="MetI-like"/>
    <property type="match status" value="1"/>
</dbReference>
<feature type="transmembrane region" description="Helical" evidence="7">
    <location>
        <begin position="117"/>
        <end position="137"/>
    </location>
</feature>
<feature type="domain" description="ABC transmembrane type-1" evidence="8">
    <location>
        <begin position="113"/>
        <end position="324"/>
    </location>
</feature>
<keyword evidence="3" id="KW-1003">Cell membrane</keyword>
<sequence>MRGGAVALTGLSGMPGMLRHTAARLLQAAGLVLAVVVLNFVLVHAAPGDPVETIAGASGGMSPELMAQLRQQYGLDQPLPVQLWVYLGKVVQGDLGHSYFFNQPVAQMIAARVPATLLLMLSAVSLAFGVGTALGVLSARKPNGWLSQFITVLSLVGFAAPVFWLGIMLVILLASVLPILPVAGMRSIDASGGGIGDVLDVAHHLVLPTLTLSLVYLAQYSRLARSAMLDVLGADFIRTARAKGLAERVVLYRHALRNALLPVVTVLGLQFGNMLAGAILVETVFNWPGLGRLAFESVLRRDYPTILGVLLFSSIVVVAMNQITDLCYRLIDPRIKAP</sequence>
<dbReference type="InterPro" id="IPR000515">
    <property type="entry name" value="MetI-like"/>
</dbReference>
<evidence type="ECO:0000256" key="7">
    <source>
        <dbReference type="RuleBase" id="RU363032"/>
    </source>
</evidence>
<dbReference type="EMBL" id="CP000542">
    <property type="protein sequence ID" value="ABM59995.1"/>
    <property type="molecule type" value="Genomic_DNA"/>
</dbReference>
<evidence type="ECO:0000256" key="2">
    <source>
        <dbReference type="ARBA" id="ARBA00022448"/>
    </source>
</evidence>
<dbReference type="Pfam" id="PF00528">
    <property type="entry name" value="BPD_transp_1"/>
    <property type="match status" value="1"/>
</dbReference>
<feature type="transmembrane region" description="Helical" evidence="7">
    <location>
        <begin position="259"/>
        <end position="285"/>
    </location>
</feature>
<evidence type="ECO:0000256" key="4">
    <source>
        <dbReference type="ARBA" id="ARBA00022692"/>
    </source>
</evidence>
<dbReference type="PANTHER" id="PTHR43163:SF9">
    <property type="entry name" value="ABC TRANSPORTER PERMEASE PROTEIN"/>
    <property type="match status" value="1"/>
</dbReference>
<comment type="similarity">
    <text evidence="7">Belongs to the binding-protein-dependent transport system permease family.</text>
</comment>
<name>A1WQT8_VEREI</name>
<evidence type="ECO:0000313" key="9">
    <source>
        <dbReference type="EMBL" id="ABM59995.1"/>
    </source>
</evidence>
<dbReference type="InterPro" id="IPR045621">
    <property type="entry name" value="BPD_transp_1_N"/>
</dbReference>
<feature type="transmembrane region" description="Helical" evidence="7">
    <location>
        <begin position="21"/>
        <end position="42"/>
    </location>
</feature>
<feature type="transmembrane region" description="Helical" evidence="7">
    <location>
        <begin position="305"/>
        <end position="328"/>
    </location>
</feature>
<keyword evidence="6 7" id="KW-0472">Membrane</keyword>
<dbReference type="PANTHER" id="PTHR43163">
    <property type="entry name" value="DIPEPTIDE TRANSPORT SYSTEM PERMEASE PROTEIN DPPB-RELATED"/>
    <property type="match status" value="1"/>
</dbReference>
<evidence type="ECO:0000256" key="1">
    <source>
        <dbReference type="ARBA" id="ARBA00004651"/>
    </source>
</evidence>
<dbReference type="HOGENOM" id="CLU_036879_1_0_4"/>
<gene>
    <name evidence="9" type="ordered locus">Veis_4291</name>
</gene>
<feature type="transmembrane region" description="Helical" evidence="7">
    <location>
        <begin position="201"/>
        <end position="218"/>
    </location>
</feature>
<protein>
    <submittedName>
        <fullName evidence="9">Binding-protein-dependent transport systems inner membrane component</fullName>
    </submittedName>
</protein>
<dbReference type="STRING" id="391735.Veis_4291"/>